<dbReference type="EMBL" id="JAAGOA010000001">
    <property type="protein sequence ID" value="NED98835.1"/>
    <property type="molecule type" value="Genomic_DNA"/>
</dbReference>
<feature type="transmembrane region" description="Helical" evidence="1">
    <location>
        <begin position="40"/>
        <end position="58"/>
    </location>
</feature>
<evidence type="ECO:0000256" key="1">
    <source>
        <dbReference type="SAM" id="Phobius"/>
    </source>
</evidence>
<organism evidence="2 3">
    <name type="scientific">Phytoactinopolyspora halotolerans</name>
    <dbReference type="NCBI Taxonomy" id="1981512"/>
    <lineage>
        <taxon>Bacteria</taxon>
        <taxon>Bacillati</taxon>
        <taxon>Actinomycetota</taxon>
        <taxon>Actinomycetes</taxon>
        <taxon>Jiangellales</taxon>
        <taxon>Jiangellaceae</taxon>
        <taxon>Phytoactinopolyspora</taxon>
    </lineage>
</organism>
<keyword evidence="1" id="KW-0472">Membrane</keyword>
<keyword evidence="1" id="KW-1133">Transmembrane helix</keyword>
<protein>
    <submittedName>
        <fullName evidence="2">Uncharacterized protein</fullName>
    </submittedName>
</protein>
<comment type="caution">
    <text evidence="2">The sequence shown here is derived from an EMBL/GenBank/DDBJ whole genome shotgun (WGS) entry which is preliminary data.</text>
</comment>
<reference evidence="2 3" key="1">
    <citation type="submission" date="2020-02" db="EMBL/GenBank/DDBJ databases">
        <authorList>
            <person name="Li X.-J."/>
            <person name="Han X.-M."/>
        </authorList>
    </citation>
    <scope>NUCLEOTIDE SEQUENCE [LARGE SCALE GENOMIC DNA]</scope>
    <source>
        <strain evidence="2 3">CCTCC AB 2017055</strain>
    </source>
</reference>
<gene>
    <name evidence="2" type="ORF">G1H10_01475</name>
</gene>
<sequence>MASVRHRRRLAVVRVLAVVTPVLAAALAAVAFVVGGDWPLIAAGAGGVASVVLGVIVFRLERQLRVEVATVRADQAAEYSEMHARYSDEHRQFTDHMVGLLDVAGERIDTMRRQVNELEVELTYSRNARQSASTPSDQMARRAEADWNDLWPDLSDAPTVVDLVAWEDKHRDLLPEASEGGDAFEPPEERTA</sequence>
<dbReference type="AlphaFoldDB" id="A0A6L9S116"/>
<keyword evidence="3" id="KW-1185">Reference proteome</keyword>
<accession>A0A6L9S116</accession>
<proteinExistence type="predicted"/>
<evidence type="ECO:0000313" key="3">
    <source>
        <dbReference type="Proteomes" id="UP000475214"/>
    </source>
</evidence>
<feature type="transmembrane region" description="Helical" evidence="1">
    <location>
        <begin position="12"/>
        <end position="34"/>
    </location>
</feature>
<dbReference type="RefSeq" id="WP_163731597.1">
    <property type="nucleotide sequence ID" value="NZ_JAAGOA010000001.1"/>
</dbReference>
<name>A0A6L9S116_9ACTN</name>
<dbReference type="Proteomes" id="UP000475214">
    <property type="component" value="Unassembled WGS sequence"/>
</dbReference>
<evidence type="ECO:0000313" key="2">
    <source>
        <dbReference type="EMBL" id="NED98835.1"/>
    </source>
</evidence>
<keyword evidence="1" id="KW-0812">Transmembrane</keyword>